<proteinExistence type="predicted"/>
<reference evidence="5" key="1">
    <citation type="submission" date="2017-09" db="EMBL/GenBank/DDBJ databases">
        <authorList>
            <person name="Varghese N."/>
            <person name="Submissions S."/>
        </authorList>
    </citation>
    <scope>NUCLEOTIDE SEQUENCE [LARGE SCALE GENOMIC DNA]</scope>
    <source>
        <strain evidence="5">DSM 29961</strain>
    </source>
</reference>
<dbReference type="InterPro" id="IPR001789">
    <property type="entry name" value="Sig_transdc_resp-reg_receiver"/>
</dbReference>
<evidence type="ECO:0000259" key="3">
    <source>
        <dbReference type="PROSITE" id="PS50110"/>
    </source>
</evidence>
<dbReference type="PROSITE" id="PS50110">
    <property type="entry name" value="RESPONSE_REGULATORY"/>
    <property type="match status" value="1"/>
</dbReference>
<dbReference type="EMBL" id="OCNH01000002">
    <property type="protein sequence ID" value="SOD90320.1"/>
    <property type="molecule type" value="Genomic_DNA"/>
</dbReference>
<dbReference type="Gene3D" id="3.40.50.2300">
    <property type="match status" value="1"/>
</dbReference>
<dbReference type="Proteomes" id="UP000219452">
    <property type="component" value="Unassembled WGS sequence"/>
</dbReference>
<name>A0A286G445_9BACT</name>
<feature type="modified residue" description="4-aspartylphosphate" evidence="2">
    <location>
        <position position="133"/>
    </location>
</feature>
<gene>
    <name evidence="4" type="ORF">SAMN06269250_3376</name>
</gene>
<dbReference type="PANTHER" id="PTHR44591:SF3">
    <property type="entry name" value="RESPONSE REGULATORY DOMAIN-CONTAINING PROTEIN"/>
    <property type="match status" value="1"/>
</dbReference>
<accession>A0A286G445</accession>
<dbReference type="Pfam" id="PF00072">
    <property type="entry name" value="Response_reg"/>
    <property type="match status" value="1"/>
</dbReference>
<sequence>MTTSASQERVSNPVTCYYLSNAISLIGRPAFREQGCDWLSSGLTVSGPRFSFFIGQAIREYRLMARLLLLCKLKTLSALLLVLDDDDDDCVMLTQLIKTRFGERLSLVCTTSQADFLAHLAPGEPLVSLILLDYHLPPTTSRELIPLIRAQAGREQVPVVVWSAQASAQAQQACLAQGASEYLSKVAGVEQLSQQLSQLVLRYLPAFPPDEA</sequence>
<dbReference type="GO" id="GO:0000160">
    <property type="term" value="P:phosphorelay signal transduction system"/>
    <property type="evidence" value="ECO:0007669"/>
    <property type="project" value="InterPro"/>
</dbReference>
<evidence type="ECO:0000256" key="2">
    <source>
        <dbReference type="PROSITE-ProRule" id="PRU00169"/>
    </source>
</evidence>
<evidence type="ECO:0000256" key="1">
    <source>
        <dbReference type="ARBA" id="ARBA00022553"/>
    </source>
</evidence>
<dbReference type="AlphaFoldDB" id="A0A286G445"/>
<dbReference type="InterPro" id="IPR011006">
    <property type="entry name" value="CheY-like_superfamily"/>
</dbReference>
<feature type="domain" description="Response regulatory" evidence="3">
    <location>
        <begin position="79"/>
        <end position="200"/>
    </location>
</feature>
<evidence type="ECO:0000313" key="5">
    <source>
        <dbReference type="Proteomes" id="UP000219452"/>
    </source>
</evidence>
<keyword evidence="1 2" id="KW-0597">Phosphoprotein</keyword>
<organism evidence="4 5">
    <name type="scientific">Spirosoma fluviale</name>
    <dbReference type="NCBI Taxonomy" id="1597977"/>
    <lineage>
        <taxon>Bacteria</taxon>
        <taxon>Pseudomonadati</taxon>
        <taxon>Bacteroidota</taxon>
        <taxon>Cytophagia</taxon>
        <taxon>Cytophagales</taxon>
        <taxon>Cytophagaceae</taxon>
        <taxon>Spirosoma</taxon>
    </lineage>
</organism>
<protein>
    <submittedName>
        <fullName evidence="4">CheY chemotaxis protein or a CheY-like REC (Receiver) domain</fullName>
    </submittedName>
</protein>
<dbReference type="SUPFAM" id="SSF52172">
    <property type="entry name" value="CheY-like"/>
    <property type="match status" value="1"/>
</dbReference>
<dbReference type="SMART" id="SM00448">
    <property type="entry name" value="REC"/>
    <property type="match status" value="1"/>
</dbReference>
<evidence type="ECO:0000313" key="4">
    <source>
        <dbReference type="EMBL" id="SOD90320.1"/>
    </source>
</evidence>
<keyword evidence="5" id="KW-1185">Reference proteome</keyword>
<dbReference type="InterPro" id="IPR050595">
    <property type="entry name" value="Bact_response_regulator"/>
</dbReference>
<dbReference type="PANTHER" id="PTHR44591">
    <property type="entry name" value="STRESS RESPONSE REGULATOR PROTEIN 1"/>
    <property type="match status" value="1"/>
</dbReference>